<dbReference type="EMBL" id="VFOW01000001">
    <property type="protein sequence ID" value="TQL76222.1"/>
    <property type="molecule type" value="Genomic_DNA"/>
</dbReference>
<proteinExistence type="predicted"/>
<keyword evidence="2" id="KW-1185">Reference proteome</keyword>
<dbReference type="RefSeq" id="WP_142037296.1">
    <property type="nucleotide sequence ID" value="NZ_JBHTGS010000001.1"/>
</dbReference>
<evidence type="ECO:0000313" key="1">
    <source>
        <dbReference type="EMBL" id="TQL76222.1"/>
    </source>
</evidence>
<accession>A0A543AUH3</accession>
<reference evidence="1 2" key="1">
    <citation type="submission" date="2019-06" db="EMBL/GenBank/DDBJ databases">
        <title>Sequencing the genomes of 1000 actinobacteria strains.</title>
        <authorList>
            <person name="Klenk H.-P."/>
        </authorList>
    </citation>
    <scope>NUCLEOTIDE SEQUENCE [LARGE SCALE GENOMIC DNA]</scope>
    <source>
        <strain evidence="1 2">DSM 45928</strain>
    </source>
</reference>
<dbReference type="InParanoid" id="A0A543AUH3"/>
<sequence>MIDRPSPFEAAQRAAGVLAARHRGDLHGAEALLASFPDEASKTRGFYLLAQLSLSLVCEQTGQTFGELIQELSTHLGQADGSLEPPDAPDR</sequence>
<gene>
    <name evidence="1" type="ORF">FB566_1744</name>
</gene>
<dbReference type="AlphaFoldDB" id="A0A543AUH3"/>
<dbReference type="OrthoDB" id="3298638at2"/>
<organism evidence="1 2">
    <name type="scientific">Stackebrandtia endophytica</name>
    <dbReference type="NCBI Taxonomy" id="1496996"/>
    <lineage>
        <taxon>Bacteria</taxon>
        <taxon>Bacillati</taxon>
        <taxon>Actinomycetota</taxon>
        <taxon>Actinomycetes</taxon>
        <taxon>Glycomycetales</taxon>
        <taxon>Glycomycetaceae</taxon>
        <taxon>Stackebrandtia</taxon>
    </lineage>
</organism>
<evidence type="ECO:0008006" key="3">
    <source>
        <dbReference type="Google" id="ProtNLM"/>
    </source>
</evidence>
<protein>
    <recommendedName>
        <fullName evidence="3">Superoxide dismutase</fullName>
    </recommendedName>
</protein>
<name>A0A543AUH3_9ACTN</name>
<dbReference type="Proteomes" id="UP000317043">
    <property type="component" value="Unassembled WGS sequence"/>
</dbReference>
<evidence type="ECO:0000313" key="2">
    <source>
        <dbReference type="Proteomes" id="UP000317043"/>
    </source>
</evidence>
<comment type="caution">
    <text evidence="1">The sequence shown here is derived from an EMBL/GenBank/DDBJ whole genome shotgun (WGS) entry which is preliminary data.</text>
</comment>